<accession>A0A381ZUD6</accession>
<organism evidence="2">
    <name type="scientific">marine metagenome</name>
    <dbReference type="NCBI Taxonomy" id="408172"/>
    <lineage>
        <taxon>unclassified sequences</taxon>
        <taxon>metagenomes</taxon>
        <taxon>ecological metagenomes</taxon>
    </lineage>
</organism>
<dbReference type="Pfam" id="PF00206">
    <property type="entry name" value="Lyase_1"/>
    <property type="match status" value="1"/>
</dbReference>
<evidence type="ECO:0000259" key="1">
    <source>
        <dbReference type="Pfam" id="PF00206"/>
    </source>
</evidence>
<dbReference type="Gene3D" id="1.10.275.10">
    <property type="entry name" value="Fumarase/aspartase (N-terminal domain)"/>
    <property type="match status" value="1"/>
</dbReference>
<dbReference type="GO" id="GO:0006106">
    <property type="term" value="P:fumarate metabolic process"/>
    <property type="evidence" value="ECO:0007669"/>
    <property type="project" value="InterPro"/>
</dbReference>
<name>A0A381ZUD6_9ZZZZ</name>
<evidence type="ECO:0000313" key="2">
    <source>
        <dbReference type="EMBL" id="SVA92714.1"/>
    </source>
</evidence>
<dbReference type="AlphaFoldDB" id="A0A381ZUD6"/>
<reference evidence="2" key="1">
    <citation type="submission" date="2018-05" db="EMBL/GenBank/DDBJ databases">
        <authorList>
            <person name="Lanie J.A."/>
            <person name="Ng W.-L."/>
            <person name="Kazmierczak K.M."/>
            <person name="Andrzejewski T.M."/>
            <person name="Davidsen T.M."/>
            <person name="Wayne K.J."/>
            <person name="Tettelin H."/>
            <person name="Glass J.I."/>
            <person name="Rusch D."/>
            <person name="Podicherti R."/>
            <person name="Tsui H.-C.T."/>
            <person name="Winkler M.E."/>
        </authorList>
    </citation>
    <scope>NUCLEOTIDE SEQUENCE</scope>
</reference>
<dbReference type="PANTHER" id="PTHR11444:SF22">
    <property type="entry name" value="FUMARATE HYDRATASE CLASS II"/>
    <property type="match status" value="1"/>
</dbReference>
<proteinExistence type="predicted"/>
<gene>
    <name evidence="2" type="ORF">METZ01_LOCUS145568</name>
</gene>
<feature type="domain" description="Fumarate lyase N-terminal" evidence="1">
    <location>
        <begin position="16"/>
        <end position="122"/>
    </location>
</feature>
<dbReference type="FunFam" id="1.10.275.10:FF:000001">
    <property type="entry name" value="Fumarate hydratase, mitochondrial"/>
    <property type="match status" value="1"/>
</dbReference>
<dbReference type="PANTHER" id="PTHR11444">
    <property type="entry name" value="ASPARTATEAMMONIA/ARGININOSUCCINATE/ADENYLOSUCCINATE LYASE"/>
    <property type="match status" value="1"/>
</dbReference>
<sequence length="128" mass="13811">MSETNKASRTEQDSMGEIQVPSSAYYGAQTQRAVENFRISGRRLSRGFIAALGMIKHAAAEANNTLGLLDDEKCEAIRRAAEEVIEGNLDEHFALDIYQTGSGTSSNMNTNEVIANRATEILGGEIGS</sequence>
<protein>
    <recommendedName>
        <fullName evidence="1">Fumarate lyase N-terminal domain-containing protein</fullName>
    </recommendedName>
</protein>
<dbReference type="SUPFAM" id="SSF48557">
    <property type="entry name" value="L-aspartase-like"/>
    <property type="match status" value="1"/>
</dbReference>
<dbReference type="InterPro" id="IPR005677">
    <property type="entry name" value="Fum_hydII"/>
</dbReference>
<dbReference type="InterPro" id="IPR024083">
    <property type="entry name" value="Fumarase/histidase_N"/>
</dbReference>
<dbReference type="EMBL" id="UINC01022652">
    <property type="protein sequence ID" value="SVA92714.1"/>
    <property type="molecule type" value="Genomic_DNA"/>
</dbReference>
<dbReference type="InterPro" id="IPR008948">
    <property type="entry name" value="L-Aspartase-like"/>
</dbReference>
<dbReference type="GO" id="GO:0004333">
    <property type="term" value="F:fumarate hydratase activity"/>
    <property type="evidence" value="ECO:0007669"/>
    <property type="project" value="InterPro"/>
</dbReference>
<feature type="non-terminal residue" evidence="2">
    <location>
        <position position="128"/>
    </location>
</feature>
<dbReference type="InterPro" id="IPR022761">
    <property type="entry name" value="Fumarate_lyase_N"/>
</dbReference>